<comment type="caution">
    <text evidence="1">The sequence shown here is derived from an EMBL/GenBank/DDBJ whole genome shotgun (WGS) entry which is preliminary data.</text>
</comment>
<dbReference type="AlphaFoldDB" id="A0A0F9EEC4"/>
<organism evidence="1">
    <name type="scientific">marine sediment metagenome</name>
    <dbReference type="NCBI Taxonomy" id="412755"/>
    <lineage>
        <taxon>unclassified sequences</taxon>
        <taxon>metagenomes</taxon>
        <taxon>ecological metagenomes</taxon>
    </lineage>
</organism>
<accession>A0A0F9EEC4</accession>
<sequence>MTHEELRENRRLLQIEAKYVRLEKLFIDMMLHFQEYCGKMEEVDKYLKELLK</sequence>
<reference evidence="1" key="1">
    <citation type="journal article" date="2015" name="Nature">
        <title>Complex archaea that bridge the gap between prokaryotes and eukaryotes.</title>
        <authorList>
            <person name="Spang A."/>
            <person name="Saw J.H."/>
            <person name="Jorgensen S.L."/>
            <person name="Zaremba-Niedzwiedzka K."/>
            <person name="Martijn J."/>
            <person name="Lind A.E."/>
            <person name="van Eijk R."/>
            <person name="Schleper C."/>
            <person name="Guy L."/>
            <person name="Ettema T.J."/>
        </authorList>
    </citation>
    <scope>NUCLEOTIDE SEQUENCE</scope>
</reference>
<name>A0A0F9EEC4_9ZZZZ</name>
<evidence type="ECO:0000313" key="1">
    <source>
        <dbReference type="EMBL" id="KKL72438.1"/>
    </source>
</evidence>
<proteinExistence type="predicted"/>
<protein>
    <submittedName>
        <fullName evidence="1">Uncharacterized protein</fullName>
    </submittedName>
</protein>
<dbReference type="EMBL" id="LAZR01025275">
    <property type="protein sequence ID" value="KKL72438.1"/>
    <property type="molecule type" value="Genomic_DNA"/>
</dbReference>
<gene>
    <name evidence="1" type="ORF">LCGC14_2084920</name>
</gene>